<dbReference type="SMART" id="SM00252">
    <property type="entry name" value="SH2"/>
    <property type="match status" value="1"/>
</dbReference>
<proteinExistence type="predicted"/>
<dbReference type="InterPro" id="IPR035849">
    <property type="entry name" value="Fes/Fps/Fer_SH2"/>
</dbReference>
<evidence type="ECO:0000313" key="4">
    <source>
        <dbReference type="Proteomes" id="UP000887572"/>
    </source>
</evidence>
<dbReference type="WBParaSite" id="Gr19_v10_g4392.t1">
    <property type="protein sequence ID" value="Gr19_v10_g4392.t1"/>
    <property type="gene ID" value="Gr19_v10_g4392"/>
</dbReference>
<dbReference type="Proteomes" id="UP000887572">
    <property type="component" value="Unplaced"/>
</dbReference>
<dbReference type="AlphaFoldDB" id="A0A914HWF1"/>
<accession>A0A914HWF1</accession>
<keyword evidence="2" id="KW-1133">Transmembrane helix</keyword>
<keyword evidence="2" id="KW-0472">Membrane</keyword>
<protein>
    <submittedName>
        <fullName evidence="5">SH2 domain-containing protein</fullName>
    </submittedName>
</protein>
<evidence type="ECO:0000313" key="5">
    <source>
        <dbReference type="WBParaSite" id="Gr19_v10_g4392.t1"/>
    </source>
</evidence>
<dbReference type="Gene3D" id="3.30.505.10">
    <property type="entry name" value="SH2 domain"/>
    <property type="match status" value="1"/>
</dbReference>
<evidence type="ECO:0000259" key="3">
    <source>
        <dbReference type="PROSITE" id="PS50001"/>
    </source>
</evidence>
<sequence>MAAESSTSAEAEEEAMWQLPYYHGDLDREETEQLLTRDGDFLVRKGEDMAGQVLLFVLSVMVFGHVRHVIFRQRRGLIAVDFSRERGFATISGFVDAHLEKKDSISSRELVMLRRAIGRPKVQQNVDLNVCNDVWLDTLKWIRRAEVGTKFALINARFNSVVNLHLKERKWSMGELHIRRATAGTGAEIHVPKDDDNNNKDDGTKFEVLAIATSPLPAYIIGINSLNIWYIDQEVLTFLHRMRRLFRSDIALEFSILPTAHRSWSIMARQIWPLIGHGIDTLVNMKKRDFALLLKHISPTVIFDCVNLRRVYTDMYPQCSTDDGEIDVIPPARRGNHRHPERVGRGRQMPGANDLYEWLHVLRPDGRPKVLIFPKWKRPWARLRRNLKKNFAEASTAARFIIYTPVPRRFQQRFNEHNALTQERLALASRMGSALYKNYRSTSALMLRCPMDFDGQNVVDWEVEANELFKSHISIGFGDEDIGPLSTTAGPSK</sequence>
<organism evidence="4 5">
    <name type="scientific">Globodera rostochiensis</name>
    <name type="common">Golden nematode worm</name>
    <name type="synonym">Heterodera rostochiensis</name>
    <dbReference type="NCBI Taxonomy" id="31243"/>
    <lineage>
        <taxon>Eukaryota</taxon>
        <taxon>Metazoa</taxon>
        <taxon>Ecdysozoa</taxon>
        <taxon>Nematoda</taxon>
        <taxon>Chromadorea</taxon>
        <taxon>Rhabditida</taxon>
        <taxon>Tylenchina</taxon>
        <taxon>Tylenchomorpha</taxon>
        <taxon>Tylenchoidea</taxon>
        <taxon>Heteroderidae</taxon>
        <taxon>Heteroderinae</taxon>
        <taxon>Globodera</taxon>
    </lineage>
</organism>
<keyword evidence="2" id="KW-0812">Transmembrane</keyword>
<feature type="transmembrane region" description="Helical" evidence="2">
    <location>
        <begin position="49"/>
        <end position="66"/>
    </location>
</feature>
<dbReference type="InterPro" id="IPR036860">
    <property type="entry name" value="SH2_dom_sf"/>
</dbReference>
<feature type="domain" description="SH2" evidence="3">
    <location>
        <begin position="21"/>
        <end position="117"/>
    </location>
</feature>
<dbReference type="InterPro" id="IPR000980">
    <property type="entry name" value="SH2"/>
</dbReference>
<evidence type="ECO:0000256" key="2">
    <source>
        <dbReference type="SAM" id="Phobius"/>
    </source>
</evidence>
<evidence type="ECO:0000256" key="1">
    <source>
        <dbReference type="PROSITE-ProRule" id="PRU00191"/>
    </source>
</evidence>
<dbReference type="PROSITE" id="PS50001">
    <property type="entry name" value="SH2"/>
    <property type="match status" value="1"/>
</dbReference>
<keyword evidence="4" id="KW-1185">Reference proteome</keyword>
<dbReference type="CDD" id="cd10361">
    <property type="entry name" value="SH2_Fps_family"/>
    <property type="match status" value="1"/>
</dbReference>
<dbReference type="SUPFAM" id="SSF55550">
    <property type="entry name" value="SH2 domain"/>
    <property type="match status" value="1"/>
</dbReference>
<name>A0A914HWF1_GLORO</name>
<reference evidence="5" key="1">
    <citation type="submission" date="2022-11" db="UniProtKB">
        <authorList>
            <consortium name="WormBaseParasite"/>
        </authorList>
    </citation>
    <scope>IDENTIFICATION</scope>
</reference>
<keyword evidence="1" id="KW-0727">SH2 domain</keyword>
<dbReference type="Pfam" id="PF00017">
    <property type="entry name" value="SH2"/>
    <property type="match status" value="1"/>
</dbReference>